<organism evidence="2 3">
    <name type="scientific">Terfezia boudieri ATCC MYA-4762</name>
    <dbReference type="NCBI Taxonomy" id="1051890"/>
    <lineage>
        <taxon>Eukaryota</taxon>
        <taxon>Fungi</taxon>
        <taxon>Dikarya</taxon>
        <taxon>Ascomycota</taxon>
        <taxon>Pezizomycotina</taxon>
        <taxon>Pezizomycetes</taxon>
        <taxon>Pezizales</taxon>
        <taxon>Pezizaceae</taxon>
        <taxon>Terfezia</taxon>
    </lineage>
</organism>
<accession>A0A3N4M0F6</accession>
<dbReference type="PANTHER" id="PTHR38699:SF1">
    <property type="entry name" value="MITOPHAGY RECEPTOR ATG43"/>
    <property type="match status" value="1"/>
</dbReference>
<sequence length="170" mass="18972">MSESTPRFAIETVVQDSHLNPSSSLDSKRHHPDPPRSTTSPPPLKKHKSTHDIDHSDLDSEAGADADETASISSSILHRHHGHSHGHRRAHLPPLPDLRFEQSYLASIGSANGDPWGIFLITIRDQVVFPLVQGMVFSLGMAGWRAWNSRARFLGRGLGARVRRWWWGVN</sequence>
<feature type="compositionally biased region" description="Acidic residues" evidence="1">
    <location>
        <begin position="59"/>
        <end position="68"/>
    </location>
</feature>
<feature type="region of interest" description="Disordered" evidence="1">
    <location>
        <begin position="1"/>
        <end position="68"/>
    </location>
</feature>
<proteinExistence type="predicted"/>
<reference evidence="2 3" key="1">
    <citation type="journal article" date="2018" name="Nat. Ecol. Evol.">
        <title>Pezizomycetes genomes reveal the molecular basis of ectomycorrhizal truffle lifestyle.</title>
        <authorList>
            <person name="Murat C."/>
            <person name="Payen T."/>
            <person name="Noel B."/>
            <person name="Kuo A."/>
            <person name="Morin E."/>
            <person name="Chen J."/>
            <person name="Kohler A."/>
            <person name="Krizsan K."/>
            <person name="Balestrini R."/>
            <person name="Da Silva C."/>
            <person name="Montanini B."/>
            <person name="Hainaut M."/>
            <person name="Levati E."/>
            <person name="Barry K.W."/>
            <person name="Belfiori B."/>
            <person name="Cichocki N."/>
            <person name="Clum A."/>
            <person name="Dockter R.B."/>
            <person name="Fauchery L."/>
            <person name="Guy J."/>
            <person name="Iotti M."/>
            <person name="Le Tacon F."/>
            <person name="Lindquist E.A."/>
            <person name="Lipzen A."/>
            <person name="Malagnac F."/>
            <person name="Mello A."/>
            <person name="Molinier V."/>
            <person name="Miyauchi S."/>
            <person name="Poulain J."/>
            <person name="Riccioni C."/>
            <person name="Rubini A."/>
            <person name="Sitrit Y."/>
            <person name="Splivallo R."/>
            <person name="Traeger S."/>
            <person name="Wang M."/>
            <person name="Zifcakova L."/>
            <person name="Wipf D."/>
            <person name="Zambonelli A."/>
            <person name="Paolocci F."/>
            <person name="Nowrousian M."/>
            <person name="Ottonello S."/>
            <person name="Baldrian P."/>
            <person name="Spatafora J.W."/>
            <person name="Henrissat B."/>
            <person name="Nagy L.G."/>
            <person name="Aury J.M."/>
            <person name="Wincker P."/>
            <person name="Grigoriev I.V."/>
            <person name="Bonfante P."/>
            <person name="Martin F.M."/>
        </authorList>
    </citation>
    <scope>NUCLEOTIDE SEQUENCE [LARGE SCALE GENOMIC DNA]</scope>
    <source>
        <strain evidence="2 3">ATCC MYA-4762</strain>
    </source>
</reference>
<dbReference type="EMBL" id="ML121529">
    <property type="protein sequence ID" value="RPB28654.1"/>
    <property type="molecule type" value="Genomic_DNA"/>
</dbReference>
<dbReference type="OrthoDB" id="2430343at2759"/>
<evidence type="ECO:0000313" key="3">
    <source>
        <dbReference type="Proteomes" id="UP000267821"/>
    </source>
</evidence>
<protein>
    <recommendedName>
        <fullName evidence="4">DUF1770-domain-containing protein</fullName>
    </recommendedName>
</protein>
<dbReference type="GO" id="GO:0000423">
    <property type="term" value="P:mitophagy"/>
    <property type="evidence" value="ECO:0007669"/>
    <property type="project" value="InterPro"/>
</dbReference>
<feature type="compositionally biased region" description="Polar residues" evidence="1">
    <location>
        <begin position="14"/>
        <end position="25"/>
    </location>
</feature>
<evidence type="ECO:0000256" key="1">
    <source>
        <dbReference type="SAM" id="MobiDB-lite"/>
    </source>
</evidence>
<name>A0A3N4M0F6_9PEZI</name>
<gene>
    <name evidence="2" type="ORF">L211DRAFT_833635</name>
</gene>
<keyword evidence="3" id="KW-1185">Reference proteome</keyword>
<dbReference type="InterPro" id="IPR013898">
    <property type="entry name" value="Atg43"/>
</dbReference>
<dbReference type="Proteomes" id="UP000267821">
    <property type="component" value="Unassembled WGS sequence"/>
</dbReference>
<dbReference type="STRING" id="1051890.A0A3N4M0F6"/>
<dbReference type="AlphaFoldDB" id="A0A3N4M0F6"/>
<dbReference type="InParanoid" id="A0A3N4M0F6"/>
<feature type="non-terminal residue" evidence="2">
    <location>
        <position position="170"/>
    </location>
</feature>
<evidence type="ECO:0000313" key="2">
    <source>
        <dbReference type="EMBL" id="RPB28654.1"/>
    </source>
</evidence>
<dbReference type="PANTHER" id="PTHR38699">
    <property type="entry name" value="CHROMOSOME 1, WHOLE GENOME SHOTGUN SEQUENCE"/>
    <property type="match status" value="1"/>
</dbReference>
<dbReference type="GO" id="GO:0140580">
    <property type="term" value="F:mitochondrion autophagosome adaptor activity"/>
    <property type="evidence" value="ECO:0007669"/>
    <property type="project" value="InterPro"/>
</dbReference>
<evidence type="ECO:0008006" key="4">
    <source>
        <dbReference type="Google" id="ProtNLM"/>
    </source>
</evidence>
<dbReference type="Pfam" id="PF08589">
    <property type="entry name" value="ATG43"/>
    <property type="match status" value="1"/>
</dbReference>